<gene>
    <name evidence="4 7" type="primary">cysH</name>
    <name evidence="7" type="ORF">TBK1r_03170</name>
</gene>
<comment type="subcellular location">
    <subcellularLocation>
        <location evidence="4">Cytoplasm</location>
    </subcellularLocation>
</comment>
<evidence type="ECO:0000259" key="6">
    <source>
        <dbReference type="Pfam" id="PF01507"/>
    </source>
</evidence>
<feature type="active site" description="Nucleophile; cysteine thiosulfonate intermediate" evidence="4">
    <location>
        <position position="295"/>
    </location>
</feature>
<dbReference type="PANTHER" id="PTHR46509">
    <property type="entry name" value="PHOSPHOADENOSINE PHOSPHOSULFATE REDUCTASE"/>
    <property type="match status" value="1"/>
</dbReference>
<protein>
    <recommendedName>
        <fullName evidence="4">Adenosine 5'-phosphosulfate reductase</fullName>
        <shortName evidence="4">APS reductase</shortName>
        <ecNumber evidence="4">1.8.4.10</ecNumber>
    </recommendedName>
    <alternativeName>
        <fullName evidence="4">5'-adenylylsulfate reductase</fullName>
    </alternativeName>
    <alternativeName>
        <fullName evidence="4">Thioredoxin-dependent 5'-adenylylsulfate reductase</fullName>
    </alternativeName>
</protein>
<feature type="binding site" evidence="4">
    <location>
        <position position="186"/>
    </location>
    <ligand>
        <name>[4Fe-4S] cluster</name>
        <dbReference type="ChEBI" id="CHEBI:49883"/>
    </ligand>
</feature>
<accession>A0ABX5XHU1</accession>
<feature type="compositionally biased region" description="Low complexity" evidence="5">
    <location>
        <begin position="1"/>
        <end position="10"/>
    </location>
</feature>
<dbReference type="InterPro" id="IPR004511">
    <property type="entry name" value="PAPS/APS_Rdtase"/>
</dbReference>
<feature type="binding site" evidence="4">
    <location>
        <position position="187"/>
    </location>
    <ligand>
        <name>[4Fe-4S] cluster</name>
        <dbReference type="ChEBI" id="CHEBI:49883"/>
    </ligand>
</feature>
<comment type="pathway">
    <text evidence="3 4">Sulfur metabolism; hydrogen sulfide biosynthesis; sulfite from sulfate.</text>
</comment>
<dbReference type="Gene3D" id="3.40.50.620">
    <property type="entry name" value="HUPs"/>
    <property type="match status" value="1"/>
</dbReference>
<evidence type="ECO:0000313" key="7">
    <source>
        <dbReference type="EMBL" id="QDV81401.1"/>
    </source>
</evidence>
<comment type="function">
    <text evidence="4">Catalyzes the formation of sulfite from adenosine 5'-phosphosulfate (APS) using thioredoxin as an electron donor.</text>
</comment>
<comment type="similarity">
    <text evidence="1 4">Belongs to the PAPS reductase family. CysH subfamily.</text>
</comment>
<sequence>MKPVSTAEPSTEPEPERAAGGQTPVPAAASLPVVTVQDADSRDADSQDADSQPVEDELQGALAADPPLAPTEEFLAELADHSQRLETASPQEILAWAVERFAPRFSMATAFGPEGMTIIHMLSEIAPETPIFNLETGYQFKETLQLRETVKQRYGIEVEFKYPQQTVQEYEAANGGPVYKTDPNRCCFDRKLRVLKEAARGLHAWASAIRRDQSEDRAKAPIVGWDKKFQLVKISPLANWTKKEVWNLISKHEIPYNPLHDQGYPSVGCWPCTRANLLGEDERAGRWSGFQKTECGLHD</sequence>
<dbReference type="InterPro" id="IPR002500">
    <property type="entry name" value="PAPS_reduct_dom"/>
</dbReference>
<dbReference type="CDD" id="cd23945">
    <property type="entry name" value="PAPS_reductase"/>
    <property type="match status" value="1"/>
</dbReference>
<name>A0ABX5XHU1_9BACT</name>
<organism evidence="7 8">
    <name type="scientific">Stieleria magnilauensis</name>
    <dbReference type="NCBI Taxonomy" id="2527963"/>
    <lineage>
        <taxon>Bacteria</taxon>
        <taxon>Pseudomonadati</taxon>
        <taxon>Planctomycetota</taxon>
        <taxon>Planctomycetia</taxon>
        <taxon>Pirellulales</taxon>
        <taxon>Pirellulaceae</taxon>
        <taxon>Stieleria</taxon>
    </lineage>
</organism>
<evidence type="ECO:0000256" key="5">
    <source>
        <dbReference type="SAM" id="MobiDB-lite"/>
    </source>
</evidence>
<feature type="binding site" evidence="4">
    <location>
        <position position="269"/>
    </location>
    <ligand>
        <name>[4Fe-4S] cluster</name>
        <dbReference type="ChEBI" id="CHEBI:49883"/>
    </ligand>
</feature>
<dbReference type="RefSeq" id="WP_145207205.1">
    <property type="nucleotide sequence ID" value="NZ_CP036432.1"/>
</dbReference>
<dbReference type="NCBIfam" id="TIGR00434">
    <property type="entry name" value="cysH"/>
    <property type="match status" value="1"/>
</dbReference>
<evidence type="ECO:0000256" key="3">
    <source>
        <dbReference type="ARBA" id="ARBA00024327"/>
    </source>
</evidence>
<proteinExistence type="inferred from homology"/>
<feature type="binding site" evidence="4">
    <location>
        <position position="272"/>
    </location>
    <ligand>
        <name>[4Fe-4S] cluster</name>
        <dbReference type="ChEBI" id="CHEBI:49883"/>
    </ligand>
</feature>
<dbReference type="InterPro" id="IPR014729">
    <property type="entry name" value="Rossmann-like_a/b/a_fold"/>
</dbReference>
<feature type="domain" description="Phosphoadenosine phosphosulphate reductase" evidence="6">
    <location>
        <begin position="106"/>
        <end position="275"/>
    </location>
</feature>
<dbReference type="PANTHER" id="PTHR46509:SF1">
    <property type="entry name" value="PHOSPHOADENOSINE PHOSPHOSULFATE REDUCTASE"/>
    <property type="match status" value="1"/>
</dbReference>
<comment type="catalytic activity">
    <reaction evidence="4">
        <text>[thioredoxin]-disulfide + sulfite + AMP + 2 H(+) = adenosine 5'-phosphosulfate + [thioredoxin]-dithiol</text>
        <dbReference type="Rhea" id="RHEA:21976"/>
        <dbReference type="Rhea" id="RHEA-COMP:10698"/>
        <dbReference type="Rhea" id="RHEA-COMP:10700"/>
        <dbReference type="ChEBI" id="CHEBI:15378"/>
        <dbReference type="ChEBI" id="CHEBI:17359"/>
        <dbReference type="ChEBI" id="CHEBI:29950"/>
        <dbReference type="ChEBI" id="CHEBI:50058"/>
        <dbReference type="ChEBI" id="CHEBI:58243"/>
        <dbReference type="ChEBI" id="CHEBI:456215"/>
        <dbReference type="EC" id="1.8.4.10"/>
    </reaction>
</comment>
<keyword evidence="4" id="KW-0411">Iron-sulfur</keyword>
<keyword evidence="4" id="KW-0963">Cytoplasm</keyword>
<dbReference type="Proteomes" id="UP000318081">
    <property type="component" value="Chromosome"/>
</dbReference>
<keyword evidence="8" id="KW-1185">Reference proteome</keyword>
<dbReference type="NCBIfam" id="NF002537">
    <property type="entry name" value="PRK02090.1"/>
    <property type="match status" value="1"/>
</dbReference>
<feature type="region of interest" description="Disordered" evidence="5">
    <location>
        <begin position="1"/>
        <end position="58"/>
    </location>
</feature>
<keyword evidence="2 4" id="KW-0560">Oxidoreductase</keyword>
<evidence type="ECO:0000256" key="2">
    <source>
        <dbReference type="ARBA" id="ARBA00023002"/>
    </source>
</evidence>
<evidence type="ECO:0000256" key="1">
    <source>
        <dbReference type="ARBA" id="ARBA00009732"/>
    </source>
</evidence>
<dbReference type="EMBL" id="CP036432">
    <property type="protein sequence ID" value="QDV81401.1"/>
    <property type="molecule type" value="Genomic_DNA"/>
</dbReference>
<dbReference type="SUPFAM" id="SSF52402">
    <property type="entry name" value="Adenine nucleotide alpha hydrolases-like"/>
    <property type="match status" value="1"/>
</dbReference>
<evidence type="ECO:0000256" key="4">
    <source>
        <dbReference type="HAMAP-Rule" id="MF_00063"/>
    </source>
</evidence>
<dbReference type="GO" id="GO:0004604">
    <property type="term" value="F:phosphoadenylyl-sulfate reductase (thioredoxin) activity"/>
    <property type="evidence" value="ECO:0007669"/>
    <property type="project" value="UniProtKB-EC"/>
</dbReference>
<comment type="cofactor">
    <cofactor evidence="4">
        <name>[4Fe-4S] cluster</name>
        <dbReference type="ChEBI" id="CHEBI:49883"/>
    </cofactor>
    <text evidence="4">Binds 1 [4Fe-4S] cluster per subunit.</text>
</comment>
<evidence type="ECO:0000313" key="8">
    <source>
        <dbReference type="Proteomes" id="UP000318081"/>
    </source>
</evidence>
<keyword evidence="4" id="KW-0479">Metal-binding</keyword>
<keyword evidence="4" id="KW-0408">Iron</keyword>
<dbReference type="HAMAP" id="MF_00063">
    <property type="entry name" value="CysH"/>
    <property type="match status" value="1"/>
</dbReference>
<dbReference type="EC" id="1.8.4.10" evidence="4"/>
<dbReference type="Pfam" id="PF01507">
    <property type="entry name" value="PAPS_reduct"/>
    <property type="match status" value="1"/>
</dbReference>
<reference evidence="7 8" key="1">
    <citation type="submission" date="2019-02" db="EMBL/GenBank/DDBJ databases">
        <title>Deep-cultivation of Planctomycetes and their phenomic and genomic characterization uncovers novel biology.</title>
        <authorList>
            <person name="Wiegand S."/>
            <person name="Jogler M."/>
            <person name="Boedeker C."/>
            <person name="Pinto D."/>
            <person name="Vollmers J."/>
            <person name="Rivas-Marin E."/>
            <person name="Kohn T."/>
            <person name="Peeters S.H."/>
            <person name="Heuer A."/>
            <person name="Rast P."/>
            <person name="Oberbeckmann S."/>
            <person name="Bunk B."/>
            <person name="Jeske O."/>
            <person name="Meyerdierks A."/>
            <person name="Storesund J.E."/>
            <person name="Kallscheuer N."/>
            <person name="Luecker S."/>
            <person name="Lage O.M."/>
            <person name="Pohl T."/>
            <person name="Merkel B.J."/>
            <person name="Hornburger P."/>
            <person name="Mueller R.-W."/>
            <person name="Bruemmer F."/>
            <person name="Labrenz M."/>
            <person name="Spormann A.M."/>
            <person name="Op den Camp H."/>
            <person name="Overmann J."/>
            <person name="Amann R."/>
            <person name="Jetten M.S.M."/>
            <person name="Mascher T."/>
            <person name="Medema M.H."/>
            <person name="Devos D.P."/>
            <person name="Kaster A.-K."/>
            <person name="Ovreas L."/>
            <person name="Rohde M."/>
            <person name="Galperin M.Y."/>
            <person name="Jogler C."/>
        </authorList>
    </citation>
    <scope>NUCLEOTIDE SEQUENCE [LARGE SCALE GENOMIC DNA]</scope>
    <source>
        <strain evidence="7 8">TBK1r</strain>
    </source>
</reference>